<dbReference type="GO" id="GO:0005739">
    <property type="term" value="C:mitochondrion"/>
    <property type="evidence" value="ECO:0007669"/>
    <property type="project" value="TreeGrafter"/>
</dbReference>
<keyword evidence="3" id="KW-0012">Acyltransferase</keyword>
<dbReference type="GO" id="GO:0004314">
    <property type="term" value="F:[acyl-carrier-protein] S-malonyltransferase activity"/>
    <property type="evidence" value="ECO:0007669"/>
    <property type="project" value="UniProtKB-EC"/>
</dbReference>
<evidence type="ECO:0000313" key="6">
    <source>
        <dbReference type="Proteomes" id="UP001164286"/>
    </source>
</evidence>
<protein>
    <recommendedName>
        <fullName evidence="1">[acyl-carrier-protein] S-malonyltransferase</fullName>
        <ecNumber evidence="1">2.3.1.39</ecNumber>
    </recommendedName>
</protein>
<dbReference type="Proteomes" id="UP001164286">
    <property type="component" value="Unassembled WGS sequence"/>
</dbReference>
<dbReference type="SUPFAM" id="SSF52151">
    <property type="entry name" value="FabD/lysophospholipase-like"/>
    <property type="match status" value="1"/>
</dbReference>
<dbReference type="Gene3D" id="3.30.70.250">
    <property type="entry name" value="Malonyl-CoA ACP transacylase, ACP-binding"/>
    <property type="match status" value="1"/>
</dbReference>
<gene>
    <name evidence="5" type="ORF">MKK02DRAFT_22375</name>
</gene>
<dbReference type="InterPro" id="IPR050858">
    <property type="entry name" value="Mal-CoA-ACP_Trans/PKS_FabD"/>
</dbReference>
<keyword evidence="2" id="KW-0808">Transferase</keyword>
<accession>A0AA38HDV8</accession>
<dbReference type="PANTHER" id="PTHR42681">
    <property type="entry name" value="MALONYL-COA-ACYL CARRIER PROTEIN TRANSACYLASE, MITOCHONDRIAL"/>
    <property type="match status" value="1"/>
</dbReference>
<sequence>MRPSINAIAGPSRLSVQAQRAQAPRHARTFITLPQILPTPPLDPWRRSASTTSGQTDWLAWLKKATALRVGADGGTESKAFLFAGLGSYPHTPHSPTAASLLVWERASEALLEPDMTIGYEMTKGMEEFAGHLRGGRSMRAWLRGWVEGRTLSELMARPDVTAAFILSASVAILASEQERTGYNTLLPPGTSHLAGHGFIGTLTALVVAGRLDLQTGLTTQSIYARLPPDPPKVSKKRYQTTILSARHFHSLSSPSMFVPFDDPLVGEDGEERNKKRAMQLILDEIHGMQREWEKEDGEEWAAASTINSSKVLIVTGTDFAVHAVIERCQDLNLANPVMDVLMPCPYHSKLMAHAERQFGGVLDRCDFKNTPTEISPVIWDPITTYPLGDPSTSLVPFLTSQLRWHKTLSRLYTPAKPPIDAFYTVGRGAKGLGVMLRGELRKRAEGAPRVDVQEFGVREERKRTSMARV</sequence>
<comment type="catalytic activity">
    <reaction evidence="4">
        <text>holo-[ACP] + malonyl-CoA = malonyl-[ACP] + CoA</text>
        <dbReference type="Rhea" id="RHEA:41792"/>
        <dbReference type="Rhea" id="RHEA-COMP:9623"/>
        <dbReference type="Rhea" id="RHEA-COMP:9685"/>
        <dbReference type="ChEBI" id="CHEBI:57287"/>
        <dbReference type="ChEBI" id="CHEBI:57384"/>
        <dbReference type="ChEBI" id="CHEBI:64479"/>
        <dbReference type="ChEBI" id="CHEBI:78449"/>
        <dbReference type="EC" id="2.3.1.39"/>
    </reaction>
</comment>
<keyword evidence="6" id="KW-1185">Reference proteome</keyword>
<dbReference type="InterPro" id="IPR001227">
    <property type="entry name" value="Ac_transferase_dom_sf"/>
</dbReference>
<evidence type="ECO:0000256" key="2">
    <source>
        <dbReference type="ARBA" id="ARBA00022679"/>
    </source>
</evidence>
<evidence type="ECO:0000256" key="1">
    <source>
        <dbReference type="ARBA" id="ARBA00013258"/>
    </source>
</evidence>
<dbReference type="Gene3D" id="3.40.366.10">
    <property type="entry name" value="Malonyl-Coenzyme A Acyl Carrier Protein, domain 2"/>
    <property type="match status" value="1"/>
</dbReference>
<dbReference type="RefSeq" id="XP_052948182.1">
    <property type="nucleotide sequence ID" value="XM_053086554.1"/>
</dbReference>
<dbReference type="InterPro" id="IPR016035">
    <property type="entry name" value="Acyl_Trfase/lysoPLipase"/>
</dbReference>
<evidence type="ECO:0000256" key="4">
    <source>
        <dbReference type="ARBA" id="ARBA00048462"/>
    </source>
</evidence>
<dbReference type="GO" id="GO:0006633">
    <property type="term" value="P:fatty acid biosynthetic process"/>
    <property type="evidence" value="ECO:0007669"/>
    <property type="project" value="TreeGrafter"/>
</dbReference>
<reference evidence="5" key="1">
    <citation type="journal article" date="2022" name="G3 (Bethesda)">
        <title>High quality genome of the basidiomycete yeast Dioszegia hungarica PDD-24b-2 isolated from cloud water.</title>
        <authorList>
            <person name="Jarrige D."/>
            <person name="Haridas S."/>
            <person name="Bleykasten-Grosshans C."/>
            <person name="Joly M."/>
            <person name="Nadalig T."/>
            <person name="Sancelme M."/>
            <person name="Vuilleumier S."/>
            <person name="Grigoriev I.V."/>
            <person name="Amato P."/>
            <person name="Bringel F."/>
        </authorList>
    </citation>
    <scope>NUCLEOTIDE SEQUENCE</scope>
    <source>
        <strain evidence="5">PDD-24b-2</strain>
    </source>
</reference>
<dbReference type="AlphaFoldDB" id="A0AA38HDV8"/>
<comment type="caution">
    <text evidence="5">The sequence shown here is derived from an EMBL/GenBank/DDBJ whole genome shotgun (WGS) entry which is preliminary data.</text>
</comment>
<evidence type="ECO:0000256" key="3">
    <source>
        <dbReference type="ARBA" id="ARBA00023315"/>
    </source>
</evidence>
<organism evidence="5 6">
    <name type="scientific">Dioszegia hungarica</name>
    <dbReference type="NCBI Taxonomy" id="4972"/>
    <lineage>
        <taxon>Eukaryota</taxon>
        <taxon>Fungi</taxon>
        <taxon>Dikarya</taxon>
        <taxon>Basidiomycota</taxon>
        <taxon>Agaricomycotina</taxon>
        <taxon>Tremellomycetes</taxon>
        <taxon>Tremellales</taxon>
        <taxon>Bulleribasidiaceae</taxon>
        <taxon>Dioszegia</taxon>
    </lineage>
</organism>
<dbReference type="GeneID" id="77725755"/>
<dbReference type="PANTHER" id="PTHR42681:SF1">
    <property type="entry name" value="MALONYL-COA-ACYL CARRIER PROTEIN TRANSACYLASE, MITOCHONDRIAL"/>
    <property type="match status" value="1"/>
</dbReference>
<dbReference type="EC" id="2.3.1.39" evidence="1"/>
<evidence type="ECO:0000313" key="5">
    <source>
        <dbReference type="EMBL" id="KAI9638405.1"/>
    </source>
</evidence>
<dbReference type="EMBL" id="JAKWFO010000003">
    <property type="protein sequence ID" value="KAI9638405.1"/>
    <property type="molecule type" value="Genomic_DNA"/>
</dbReference>
<proteinExistence type="predicted"/>
<name>A0AA38HDV8_9TREE</name>